<evidence type="ECO:0000313" key="3">
    <source>
        <dbReference type="EMBL" id="KKS09517.1"/>
    </source>
</evidence>
<keyword evidence="2" id="KW-0808">Transferase</keyword>
<name>A0A0G0WBR6_UNCC2</name>
<dbReference type="PATRIC" id="fig|1618344.3.peg.637"/>
<evidence type="ECO:0000313" key="4">
    <source>
        <dbReference type="Proteomes" id="UP000033869"/>
    </source>
</evidence>
<dbReference type="Gene3D" id="3.40.50.2000">
    <property type="entry name" value="Glycogen Phosphorylase B"/>
    <property type="match status" value="2"/>
</dbReference>
<evidence type="ECO:0000256" key="1">
    <source>
        <dbReference type="ARBA" id="ARBA00022676"/>
    </source>
</evidence>
<dbReference type="Proteomes" id="UP000033869">
    <property type="component" value="Unassembled WGS sequence"/>
</dbReference>
<reference evidence="3 4" key="1">
    <citation type="journal article" date="2015" name="Nature">
        <title>rRNA introns, odd ribosomes, and small enigmatic genomes across a large radiation of phyla.</title>
        <authorList>
            <person name="Brown C.T."/>
            <person name="Hug L.A."/>
            <person name="Thomas B.C."/>
            <person name="Sharon I."/>
            <person name="Castelle C.J."/>
            <person name="Singh A."/>
            <person name="Wilkins M.J."/>
            <person name="Williams K.H."/>
            <person name="Banfield J.F."/>
        </authorList>
    </citation>
    <scope>NUCLEOTIDE SEQUENCE [LARGE SCALE GENOMIC DNA]</scope>
</reference>
<sequence length="598" mass="68208">MKKPFVFEVSWEVCNKVGGIHTVLESKAEYIKAQYGEGYFLVGPYLGQSSEIVFEAKEMPDFLKSIVKELENLGIRLFYGTWLIDAEPQVILVDFTGETANINQTKTKLWDWYQVDSLNSDFEFDEPVAWSFAVGKMIEALKKGPLAKEEIVLQCHEWMAGAPILYLKKQDVKISSIFTTHATFMGRVLASKGVDFYKSLNEIDAESKAYEFGIYAKFLLEKAIALNATVLTTVSDITASEAKAFYGRKPEVILENGLNINHFSDTEKATFRHTEFKNIIREFLMYFFFPHYKFNLDKALIYFLVGRYEMHAKGIDTFIDALGELNRRLKNQHSDKTVVAFVAVPSGSYTLKSELIQSKSVYLNIKQSIDSEIDDIYKRLVRACTGEFDITGQNILKQEIRNKVATKTKLFKRTGDPLLITHNIGDESSDQILGRFKEQGLFNREEDRVKVVYFPVYLNGADGLLNLNLYDFMSGSHLGVFPSFYEPWGYTPLEAGALSVPSITTDLSGFGLAVNALGGKKKFPGTYVVERSKFDYKKEVKDLASLMHKFLTFDKDERMISRIHANQTARNFDWKILVRKYFDAHEMALKIKGSKVKK</sequence>
<dbReference type="AlphaFoldDB" id="A0A0G0WBR6"/>
<proteinExistence type="predicted"/>
<organism evidence="3 4">
    <name type="scientific">candidate division CPR2 bacterium GW2011_GWC1_41_48</name>
    <dbReference type="NCBI Taxonomy" id="1618344"/>
    <lineage>
        <taxon>Bacteria</taxon>
        <taxon>Bacteria division CPR2</taxon>
    </lineage>
</organism>
<dbReference type="InterPro" id="IPR008631">
    <property type="entry name" value="Glycogen_synth"/>
</dbReference>
<dbReference type="PANTHER" id="PTHR10176:SF3">
    <property type="entry name" value="GLYCOGEN [STARCH] SYNTHASE"/>
    <property type="match status" value="1"/>
</dbReference>
<comment type="caution">
    <text evidence="3">The sequence shown here is derived from an EMBL/GenBank/DDBJ whole genome shotgun (WGS) entry which is preliminary data.</text>
</comment>
<dbReference type="GO" id="GO:0005737">
    <property type="term" value="C:cytoplasm"/>
    <property type="evidence" value="ECO:0007669"/>
    <property type="project" value="TreeGrafter"/>
</dbReference>
<gene>
    <name evidence="3" type="ORF">UU65_C0002G0295</name>
</gene>
<evidence type="ECO:0000256" key="2">
    <source>
        <dbReference type="ARBA" id="ARBA00022679"/>
    </source>
</evidence>
<dbReference type="GO" id="GO:0004373">
    <property type="term" value="F:alpha-1,4-glucan glucosyltransferase (UDP-glucose donor) activity"/>
    <property type="evidence" value="ECO:0007669"/>
    <property type="project" value="InterPro"/>
</dbReference>
<dbReference type="PANTHER" id="PTHR10176">
    <property type="entry name" value="GLYCOGEN SYNTHASE"/>
    <property type="match status" value="1"/>
</dbReference>
<keyword evidence="1" id="KW-0328">Glycosyltransferase</keyword>
<dbReference type="GO" id="GO:0005978">
    <property type="term" value="P:glycogen biosynthetic process"/>
    <property type="evidence" value="ECO:0007669"/>
    <property type="project" value="InterPro"/>
</dbReference>
<dbReference type="SUPFAM" id="SSF53756">
    <property type="entry name" value="UDP-Glycosyltransferase/glycogen phosphorylase"/>
    <property type="match status" value="1"/>
</dbReference>
<accession>A0A0G0WBR6</accession>
<protein>
    <submittedName>
        <fullName evidence="3">Glycogen(Starch) synthase</fullName>
    </submittedName>
</protein>
<dbReference type="EMBL" id="LCBL01000002">
    <property type="protein sequence ID" value="KKS09517.1"/>
    <property type="molecule type" value="Genomic_DNA"/>
</dbReference>
<dbReference type="Pfam" id="PF05693">
    <property type="entry name" value="Glycogen_syn"/>
    <property type="match status" value="1"/>
</dbReference>